<organism evidence="11 12">
    <name type="scientific">Egicoccus halophilus</name>
    <dbReference type="NCBI Taxonomy" id="1670830"/>
    <lineage>
        <taxon>Bacteria</taxon>
        <taxon>Bacillati</taxon>
        <taxon>Actinomycetota</taxon>
        <taxon>Nitriliruptoria</taxon>
        <taxon>Egicoccales</taxon>
        <taxon>Egicoccaceae</taxon>
        <taxon>Egicoccus</taxon>
    </lineage>
</organism>
<dbReference type="Proteomes" id="UP000650511">
    <property type="component" value="Unassembled WGS sequence"/>
</dbReference>
<dbReference type="RefSeq" id="WP_130649900.1">
    <property type="nucleotide sequence ID" value="NZ_BMHA01000008.1"/>
</dbReference>
<dbReference type="Pfam" id="PF01180">
    <property type="entry name" value="DHO_dh"/>
    <property type="match status" value="1"/>
</dbReference>
<comment type="caution">
    <text evidence="9">Lacks conserved residue(s) required for the propagation of feature annotation.</text>
</comment>
<evidence type="ECO:0000313" key="11">
    <source>
        <dbReference type="EMBL" id="GGI07405.1"/>
    </source>
</evidence>
<proteinExistence type="inferred from homology"/>
<dbReference type="PIRSF" id="PIRSF000164">
    <property type="entry name" value="DHO_oxidase"/>
    <property type="match status" value="1"/>
</dbReference>
<dbReference type="GO" id="GO:0004152">
    <property type="term" value="F:dihydroorotate dehydrogenase activity"/>
    <property type="evidence" value="ECO:0007669"/>
    <property type="project" value="UniProtKB-UniRule"/>
</dbReference>
<evidence type="ECO:0000313" key="12">
    <source>
        <dbReference type="Proteomes" id="UP000650511"/>
    </source>
</evidence>
<comment type="caution">
    <text evidence="11">The sequence shown here is derived from an EMBL/GenBank/DDBJ whole genome shotgun (WGS) entry which is preliminary data.</text>
</comment>
<keyword evidence="12" id="KW-1185">Reference proteome</keyword>
<keyword evidence="4 9" id="KW-0963">Cytoplasm</keyword>
<dbReference type="EMBL" id="BMHA01000008">
    <property type="protein sequence ID" value="GGI07405.1"/>
    <property type="molecule type" value="Genomic_DNA"/>
</dbReference>
<dbReference type="PANTHER" id="PTHR48109:SF1">
    <property type="entry name" value="DIHYDROOROTATE DEHYDROGENASE (FUMARATE)"/>
    <property type="match status" value="1"/>
</dbReference>
<dbReference type="InterPro" id="IPR001295">
    <property type="entry name" value="Dihydroorotate_DH_CS"/>
</dbReference>
<evidence type="ECO:0000256" key="3">
    <source>
        <dbReference type="ARBA" id="ARBA00008008"/>
    </source>
</evidence>
<dbReference type="NCBIfam" id="NF005574">
    <property type="entry name" value="PRK07259.1"/>
    <property type="match status" value="1"/>
</dbReference>
<evidence type="ECO:0000256" key="4">
    <source>
        <dbReference type="ARBA" id="ARBA00022490"/>
    </source>
</evidence>
<feature type="binding site" evidence="9">
    <location>
        <begin position="289"/>
        <end position="290"/>
    </location>
    <ligand>
        <name>FMN</name>
        <dbReference type="ChEBI" id="CHEBI:58210"/>
    </ligand>
</feature>
<dbReference type="Gene3D" id="3.20.20.70">
    <property type="entry name" value="Aldolase class I"/>
    <property type="match status" value="1"/>
</dbReference>
<evidence type="ECO:0000256" key="6">
    <source>
        <dbReference type="ARBA" id="ARBA00022643"/>
    </source>
</evidence>
<dbReference type="PROSITE" id="PS00912">
    <property type="entry name" value="DHODEHASE_2"/>
    <property type="match status" value="1"/>
</dbReference>
<feature type="binding site" evidence="9">
    <location>
        <begin position="92"/>
        <end position="96"/>
    </location>
    <ligand>
        <name>substrate</name>
    </ligand>
</feature>
<dbReference type="InterPro" id="IPR049622">
    <property type="entry name" value="Dihydroorotate_DH_I"/>
</dbReference>
<accession>A0A8J3AFI6</accession>
<protein>
    <recommendedName>
        <fullName evidence="9">Dihydroorotate dehydrogenase</fullName>
        <shortName evidence="9">DHOD</shortName>
        <shortName evidence="9">DHODase</shortName>
        <shortName evidence="9">DHOdehase</shortName>
        <ecNumber evidence="9">1.3.-.-</ecNumber>
    </recommendedName>
</protein>
<comment type="pathway">
    <text evidence="2 9">Pyrimidine metabolism; UMP biosynthesis via de novo pathway.</text>
</comment>
<dbReference type="InterPro" id="IPR013785">
    <property type="entry name" value="Aldolase_TIM"/>
</dbReference>
<feature type="active site" description="Nucleophile" evidence="9">
    <location>
        <position position="153"/>
    </location>
</feature>
<keyword evidence="7 9" id="KW-0665">Pyrimidine biosynthesis</keyword>
<reference evidence="11" key="1">
    <citation type="journal article" date="2014" name="Int. J. Syst. Evol. Microbiol.">
        <title>Complete genome sequence of Corynebacterium casei LMG S-19264T (=DSM 44701T), isolated from a smear-ripened cheese.</title>
        <authorList>
            <consortium name="US DOE Joint Genome Institute (JGI-PGF)"/>
            <person name="Walter F."/>
            <person name="Albersmeier A."/>
            <person name="Kalinowski J."/>
            <person name="Ruckert C."/>
        </authorList>
    </citation>
    <scope>NUCLEOTIDE SEQUENCE</scope>
    <source>
        <strain evidence="11">CGMCC 1.14988</strain>
    </source>
</reference>
<dbReference type="InterPro" id="IPR005720">
    <property type="entry name" value="Dihydroorotate_DH_cat"/>
</dbReference>
<dbReference type="NCBIfam" id="TIGR01037">
    <property type="entry name" value="pyrD_sub1_fam"/>
    <property type="match status" value="1"/>
</dbReference>
<dbReference type="InterPro" id="IPR024920">
    <property type="entry name" value="Dihydroorotate_DH_1"/>
</dbReference>
<keyword evidence="6 9" id="KW-0288">FMN</keyword>
<dbReference type="SUPFAM" id="SSF51395">
    <property type="entry name" value="FMN-linked oxidoreductases"/>
    <property type="match status" value="1"/>
</dbReference>
<keyword evidence="8 9" id="KW-0560">Oxidoreductase</keyword>
<feature type="binding site" evidence="9">
    <location>
        <position position="150"/>
    </location>
    <ligand>
        <name>substrate</name>
    </ligand>
</feature>
<evidence type="ECO:0000259" key="10">
    <source>
        <dbReference type="Pfam" id="PF01180"/>
    </source>
</evidence>
<evidence type="ECO:0000256" key="2">
    <source>
        <dbReference type="ARBA" id="ARBA00004725"/>
    </source>
</evidence>
<dbReference type="InterPro" id="IPR033888">
    <property type="entry name" value="DHOD_1B"/>
</dbReference>
<dbReference type="CDD" id="cd04740">
    <property type="entry name" value="DHOD_1B_like"/>
    <property type="match status" value="1"/>
</dbReference>
<name>A0A8J3AFI6_9ACTN</name>
<dbReference type="HAMAP" id="MF_00224">
    <property type="entry name" value="DHO_dh_type1"/>
    <property type="match status" value="1"/>
</dbReference>
<feature type="binding site" evidence="9">
    <location>
        <position position="44"/>
    </location>
    <ligand>
        <name>FMN</name>
        <dbReference type="ChEBI" id="CHEBI:58210"/>
    </ligand>
</feature>
<evidence type="ECO:0000256" key="9">
    <source>
        <dbReference type="HAMAP-Rule" id="MF_00224"/>
    </source>
</evidence>
<reference evidence="11" key="2">
    <citation type="submission" date="2020-09" db="EMBL/GenBank/DDBJ databases">
        <authorList>
            <person name="Sun Q."/>
            <person name="Zhou Y."/>
        </authorList>
    </citation>
    <scope>NUCLEOTIDE SEQUENCE</scope>
    <source>
        <strain evidence="11">CGMCC 1.14988</strain>
    </source>
</reference>
<feature type="binding site" evidence="9">
    <location>
        <position position="214"/>
    </location>
    <ligand>
        <name>FMN</name>
        <dbReference type="ChEBI" id="CHEBI:58210"/>
    </ligand>
</feature>
<dbReference type="GO" id="GO:0044205">
    <property type="term" value="P:'de novo' UMP biosynthetic process"/>
    <property type="evidence" value="ECO:0007669"/>
    <property type="project" value="UniProtKB-UniRule"/>
</dbReference>
<evidence type="ECO:0000256" key="5">
    <source>
        <dbReference type="ARBA" id="ARBA00022630"/>
    </source>
</evidence>
<dbReference type="InterPro" id="IPR012135">
    <property type="entry name" value="Dihydroorotate_DH_1_2"/>
</dbReference>
<feature type="binding site" evidence="9">
    <location>
        <position position="150"/>
    </location>
    <ligand>
        <name>FMN</name>
        <dbReference type="ChEBI" id="CHEBI:58210"/>
    </ligand>
</feature>
<feature type="binding site" evidence="9">
    <location>
        <begin position="215"/>
        <end position="216"/>
    </location>
    <ligand>
        <name>substrate</name>
    </ligand>
</feature>
<dbReference type="OrthoDB" id="9794954at2"/>
<dbReference type="InterPro" id="IPR050074">
    <property type="entry name" value="DHO_dehydrogenase"/>
</dbReference>
<dbReference type="UniPathway" id="UPA00070"/>
<sequence length="327" mass="34361">MPDVRRIDPNVVDTARDTGIPVDDVELAVELAGIALDNPITTASGCFASGAEIDRFYDVTELGAVVVKSITLEPREGLPTPRMAETPSGMLNAIGLQNPGIDAWLERDLPWLQGRGAKVIASLAGKSVEEYREVARRLRGRGAVVGLEVNLSCPNVEHRGLVFACSPDQSAQVVAAVAEEADVPVFAKLTSDVTDIVTVARSVTDAGADGLTLINTLLGMSIDPETGRPRLSNVYGGLSGPAIRPVAVRNVHQVATALPDVPIIGCGGVRTVADVVEFTRAGATAVAVGTSTFVDPFVGQTLVAELRSWLARRGIRTITELRGKVVA</sequence>
<feature type="binding site" evidence="9">
    <location>
        <begin position="267"/>
        <end position="268"/>
    </location>
    <ligand>
        <name>FMN</name>
        <dbReference type="ChEBI" id="CHEBI:58210"/>
    </ligand>
</feature>
<evidence type="ECO:0000256" key="7">
    <source>
        <dbReference type="ARBA" id="ARBA00022975"/>
    </source>
</evidence>
<dbReference type="PANTHER" id="PTHR48109">
    <property type="entry name" value="DIHYDROOROTATE DEHYDROGENASE (QUINONE), MITOCHONDRIAL-RELATED"/>
    <property type="match status" value="1"/>
</dbReference>
<dbReference type="GO" id="GO:0006207">
    <property type="term" value="P:'de novo' pyrimidine nucleobase biosynthetic process"/>
    <property type="evidence" value="ECO:0007669"/>
    <property type="project" value="InterPro"/>
</dbReference>
<comment type="similarity">
    <text evidence="3 9">Belongs to the dihydroorotate dehydrogenase family. Type 1 subfamily.</text>
</comment>
<comment type="function">
    <text evidence="9">Catalyzes the conversion of dihydroorotate to orotate.</text>
</comment>
<comment type="subcellular location">
    <subcellularLocation>
        <location evidence="1 9">Cytoplasm</location>
    </subcellularLocation>
</comment>
<dbReference type="GO" id="GO:0005737">
    <property type="term" value="C:cytoplasm"/>
    <property type="evidence" value="ECO:0007669"/>
    <property type="project" value="UniProtKB-SubCell"/>
</dbReference>
<comment type="cofactor">
    <cofactor evidence="9">
        <name>FMN</name>
        <dbReference type="ChEBI" id="CHEBI:58210"/>
    </cofactor>
    <text evidence="9">Binds 1 FMN per subunit.</text>
</comment>
<feature type="binding site" evidence="9">
    <location>
        <position position="188"/>
    </location>
    <ligand>
        <name>FMN</name>
        <dbReference type="ChEBI" id="CHEBI:58210"/>
    </ligand>
</feature>
<evidence type="ECO:0000256" key="8">
    <source>
        <dbReference type="ARBA" id="ARBA00023002"/>
    </source>
</evidence>
<gene>
    <name evidence="9 11" type="primary">pyrD</name>
    <name evidence="11" type="ORF">GCM10011354_23920</name>
</gene>
<feature type="domain" description="Dihydroorotate dehydrogenase catalytic" evidence="10">
    <location>
        <begin position="27"/>
        <end position="309"/>
    </location>
</feature>
<dbReference type="AlphaFoldDB" id="A0A8J3AFI6"/>
<feature type="binding site" evidence="9">
    <location>
        <position position="240"/>
    </location>
    <ligand>
        <name>FMN</name>
        <dbReference type="ChEBI" id="CHEBI:58210"/>
    </ligand>
</feature>
<comment type="catalytic activity">
    <reaction evidence="9">
        <text>(S)-dihydroorotate + A = orotate + AH2</text>
        <dbReference type="Rhea" id="RHEA:18073"/>
        <dbReference type="ChEBI" id="CHEBI:13193"/>
        <dbReference type="ChEBI" id="CHEBI:17499"/>
        <dbReference type="ChEBI" id="CHEBI:30839"/>
        <dbReference type="ChEBI" id="CHEBI:30864"/>
    </reaction>
</comment>
<feature type="binding site" evidence="9">
    <location>
        <begin position="68"/>
        <end position="69"/>
    </location>
    <ligand>
        <name>FMN</name>
        <dbReference type="ChEBI" id="CHEBI:58210"/>
    </ligand>
</feature>
<dbReference type="EC" id="1.3.-.-" evidence="9"/>
<dbReference type="FunFam" id="3.20.20.70:FF:000027">
    <property type="entry name" value="Dihydropyrimidine dehydrogenase [NADP(+)]"/>
    <property type="match status" value="1"/>
</dbReference>
<evidence type="ECO:0000256" key="1">
    <source>
        <dbReference type="ARBA" id="ARBA00004496"/>
    </source>
</evidence>
<feature type="binding site" evidence="9">
    <location>
        <position position="68"/>
    </location>
    <ligand>
        <name>substrate</name>
    </ligand>
</feature>
<keyword evidence="5 9" id="KW-0285">Flavoprotein</keyword>